<dbReference type="Pfam" id="PF18928">
    <property type="entry name" value="DUF5677"/>
    <property type="match status" value="1"/>
</dbReference>
<organism evidence="1 2">
    <name type="scientific">Lysinibacillus parviboronicapiens</name>
    <dbReference type="NCBI Taxonomy" id="436516"/>
    <lineage>
        <taxon>Bacteria</taxon>
        <taxon>Bacillati</taxon>
        <taxon>Bacillota</taxon>
        <taxon>Bacilli</taxon>
        <taxon>Bacillales</taxon>
        <taxon>Bacillaceae</taxon>
        <taxon>Lysinibacillus</taxon>
    </lineage>
</organism>
<reference evidence="1 2" key="1">
    <citation type="submission" date="2024-06" db="EMBL/GenBank/DDBJ databases">
        <title>Sorghum-associated microbial communities from plants grown in Nebraska, USA.</title>
        <authorList>
            <person name="Schachtman D."/>
        </authorList>
    </citation>
    <scope>NUCLEOTIDE SEQUENCE [LARGE SCALE GENOMIC DNA]</scope>
    <source>
        <strain evidence="1 2">736</strain>
    </source>
</reference>
<sequence>MENIDYREQLDKFINKFIFRSRGFVSYAAHLYGFSDLLHTGEKNSKFTYDHEYFNFTKSTKTLISIRELLKIGNNEDVFILIRSMFENYLSSRYLNENEHFIEQLITFPINLFTATYNLGETGEIINREGEKVGELINPSGFKTGKDKLYYYKFYGFLSPFTHSNFGIVDCYLDKHLSFTVEKENYPILVRFFTLFVFTKTFEHIVTVEGEDFIGNRTEIECYKLVEESIKFQDKIIPVLIDEFKSDNEQLKFYYKRMREMLKEMKKSLREELGSVKKDFLD</sequence>
<name>A0ABV2PFN1_9BACI</name>
<accession>A0ABV2PFN1</accession>
<dbReference type="EMBL" id="JBEPSB010000002">
    <property type="protein sequence ID" value="MET4559754.1"/>
    <property type="molecule type" value="Genomic_DNA"/>
</dbReference>
<comment type="caution">
    <text evidence="1">The sequence shown here is derived from an EMBL/GenBank/DDBJ whole genome shotgun (WGS) entry which is preliminary data.</text>
</comment>
<evidence type="ECO:0000313" key="1">
    <source>
        <dbReference type="EMBL" id="MET4559754.1"/>
    </source>
</evidence>
<gene>
    <name evidence="1" type="ORF">ABIA69_000897</name>
</gene>
<proteinExistence type="predicted"/>
<keyword evidence="2" id="KW-1185">Reference proteome</keyword>
<protein>
    <submittedName>
        <fullName evidence="1">Uncharacterized protein</fullName>
    </submittedName>
</protein>
<dbReference type="RefSeq" id="WP_354471035.1">
    <property type="nucleotide sequence ID" value="NZ_JBEPSB010000002.1"/>
</dbReference>
<dbReference type="Proteomes" id="UP001549363">
    <property type="component" value="Unassembled WGS sequence"/>
</dbReference>
<evidence type="ECO:0000313" key="2">
    <source>
        <dbReference type="Proteomes" id="UP001549363"/>
    </source>
</evidence>
<dbReference type="InterPro" id="IPR043733">
    <property type="entry name" value="DUF5677"/>
</dbReference>